<dbReference type="SUPFAM" id="SSF50630">
    <property type="entry name" value="Acid proteases"/>
    <property type="match status" value="1"/>
</dbReference>
<evidence type="ECO:0000313" key="8">
    <source>
        <dbReference type="EMBL" id="CAF3977216.1"/>
    </source>
</evidence>
<dbReference type="InterPro" id="IPR000477">
    <property type="entry name" value="RT_dom"/>
</dbReference>
<dbReference type="Proteomes" id="UP000663829">
    <property type="component" value="Unassembled WGS sequence"/>
</dbReference>
<dbReference type="AlphaFoldDB" id="A0A814XAQ0"/>
<dbReference type="InterPro" id="IPR043128">
    <property type="entry name" value="Rev_trsase/Diguanyl_cyclase"/>
</dbReference>
<dbReference type="OrthoDB" id="775972at2759"/>
<comment type="caution">
    <text evidence="6">The sequence shown here is derived from an EMBL/GenBank/DDBJ whole genome shotgun (WGS) entry which is preliminary data.</text>
</comment>
<organism evidence="6 10">
    <name type="scientific">Didymodactylos carnosus</name>
    <dbReference type="NCBI Taxonomy" id="1234261"/>
    <lineage>
        <taxon>Eukaryota</taxon>
        <taxon>Metazoa</taxon>
        <taxon>Spiralia</taxon>
        <taxon>Gnathifera</taxon>
        <taxon>Rotifera</taxon>
        <taxon>Eurotatoria</taxon>
        <taxon>Bdelloidea</taxon>
        <taxon>Philodinida</taxon>
        <taxon>Philodinidae</taxon>
        <taxon>Didymodactylos</taxon>
    </lineage>
</organism>
<dbReference type="CDD" id="cd01647">
    <property type="entry name" value="RT_LTR"/>
    <property type="match status" value="1"/>
</dbReference>
<keyword evidence="4" id="KW-0378">Hydrolase</keyword>
<dbReference type="EMBL" id="CAJNOK010016606">
    <property type="protein sequence ID" value="CAF1248310.1"/>
    <property type="molecule type" value="Genomic_DNA"/>
</dbReference>
<evidence type="ECO:0000313" key="7">
    <source>
        <dbReference type="EMBL" id="CAF1248310.1"/>
    </source>
</evidence>
<dbReference type="EMBL" id="CAJOBA010038158">
    <property type="protein sequence ID" value="CAF4055998.1"/>
    <property type="molecule type" value="Genomic_DNA"/>
</dbReference>
<keyword evidence="10" id="KW-1185">Reference proteome</keyword>
<keyword evidence="1" id="KW-0808">Transferase</keyword>
<gene>
    <name evidence="6" type="ORF">GPM918_LOCUS24320</name>
    <name evidence="7" type="ORF">OVA965_LOCUS26153</name>
    <name evidence="8" type="ORF">SRO942_LOCUS24319</name>
    <name evidence="9" type="ORF">TMI583_LOCUS26894</name>
</gene>
<dbReference type="InterPro" id="IPR043502">
    <property type="entry name" value="DNA/RNA_pol_sf"/>
</dbReference>
<proteinExistence type="predicted"/>
<evidence type="ECO:0000313" key="10">
    <source>
        <dbReference type="Proteomes" id="UP000663829"/>
    </source>
</evidence>
<evidence type="ECO:0000256" key="3">
    <source>
        <dbReference type="ARBA" id="ARBA00022722"/>
    </source>
</evidence>
<dbReference type="EMBL" id="CAJOBC010009021">
    <property type="protein sequence ID" value="CAF3977216.1"/>
    <property type="molecule type" value="Genomic_DNA"/>
</dbReference>
<dbReference type="GO" id="GO:0016779">
    <property type="term" value="F:nucleotidyltransferase activity"/>
    <property type="evidence" value="ECO:0007669"/>
    <property type="project" value="UniProtKB-KW"/>
</dbReference>
<dbReference type="PANTHER" id="PTHR37984:SF5">
    <property type="entry name" value="PROTEIN NYNRIN-LIKE"/>
    <property type="match status" value="1"/>
</dbReference>
<evidence type="ECO:0000256" key="2">
    <source>
        <dbReference type="ARBA" id="ARBA00022695"/>
    </source>
</evidence>
<evidence type="ECO:0000313" key="9">
    <source>
        <dbReference type="EMBL" id="CAF4055998.1"/>
    </source>
</evidence>
<reference evidence="6" key="1">
    <citation type="submission" date="2021-02" db="EMBL/GenBank/DDBJ databases">
        <authorList>
            <person name="Nowell W R."/>
        </authorList>
    </citation>
    <scope>NUCLEOTIDE SEQUENCE</scope>
</reference>
<dbReference type="Proteomes" id="UP000682733">
    <property type="component" value="Unassembled WGS sequence"/>
</dbReference>
<dbReference type="InterPro" id="IPR050951">
    <property type="entry name" value="Retrovirus_Pol_polyprotein"/>
</dbReference>
<dbReference type="SUPFAM" id="SSF56672">
    <property type="entry name" value="DNA/RNA polymerases"/>
    <property type="match status" value="1"/>
</dbReference>
<keyword evidence="3" id="KW-0540">Nuclease</keyword>
<dbReference type="Proteomes" id="UP000677228">
    <property type="component" value="Unassembled WGS sequence"/>
</dbReference>
<dbReference type="Proteomes" id="UP000681722">
    <property type="component" value="Unassembled WGS sequence"/>
</dbReference>
<feature type="domain" description="Reverse transcriptase" evidence="5">
    <location>
        <begin position="250"/>
        <end position="353"/>
    </location>
</feature>
<keyword evidence="4" id="KW-0255">Endonuclease</keyword>
<dbReference type="Gene3D" id="2.40.70.10">
    <property type="entry name" value="Acid Proteases"/>
    <property type="match status" value="1"/>
</dbReference>
<keyword evidence="2" id="KW-0548">Nucleotidyltransferase</keyword>
<evidence type="ECO:0000259" key="5">
    <source>
        <dbReference type="Pfam" id="PF00078"/>
    </source>
</evidence>
<name>A0A814XAQ0_9BILA</name>
<dbReference type="PANTHER" id="PTHR37984">
    <property type="entry name" value="PROTEIN CBG26694"/>
    <property type="match status" value="1"/>
</dbReference>
<evidence type="ECO:0000256" key="1">
    <source>
        <dbReference type="ARBA" id="ARBA00022679"/>
    </source>
</evidence>
<accession>A0A814XAQ0</accession>
<dbReference type="Gene3D" id="3.10.10.10">
    <property type="entry name" value="HIV Type 1 Reverse Transcriptase, subunit A, domain 1"/>
    <property type="match status" value="1"/>
</dbReference>
<protein>
    <recommendedName>
        <fullName evidence="5">Reverse transcriptase domain-containing protein</fullName>
    </recommendedName>
</protein>
<evidence type="ECO:0000256" key="4">
    <source>
        <dbReference type="ARBA" id="ARBA00022759"/>
    </source>
</evidence>
<dbReference type="Pfam" id="PF00078">
    <property type="entry name" value="RVT_1"/>
    <property type="match status" value="1"/>
</dbReference>
<dbReference type="InterPro" id="IPR021109">
    <property type="entry name" value="Peptidase_aspartic_dom_sf"/>
</dbReference>
<dbReference type="Gene3D" id="3.30.70.270">
    <property type="match status" value="1"/>
</dbReference>
<sequence length="366" mass="41030">MYVIGINSPNIRQALSQNLKHVNQRKCQSTPTAGSTTLSLRVNGHDCTFELDTGADNTIISVKDCRKIESPTIYPSTLKLEYYSSQPLRVKGQCDVNVDYGSQTFNLTTIVVHGTGSPLLGLQWFATMQIDLNRIVHRSNYVQRPVCKIYNQVKLQAMLGRHKTAFDKGLGHCTKVQAHIQLKRNVIAKFFKPRPIAFAYLDGVKEEIQRIVQRIDTSTWAAPIVPVGKPTGKIRICEDFKVTISSQIWVDQHPISSIDELLTRLNNGEKFTKLDLSDAYLQVELGEESKQLVVINTPLGLFRYNRMPFGVANAPALFQRLMDQIIAGILNCAAYLDDIIITGVTEEEHPKTLISTLGIRISMQFG</sequence>
<evidence type="ECO:0000313" key="6">
    <source>
        <dbReference type="EMBL" id="CAF1213230.1"/>
    </source>
</evidence>
<dbReference type="GO" id="GO:0004519">
    <property type="term" value="F:endonuclease activity"/>
    <property type="evidence" value="ECO:0007669"/>
    <property type="project" value="UniProtKB-KW"/>
</dbReference>
<dbReference type="EMBL" id="CAJNOQ010009020">
    <property type="protein sequence ID" value="CAF1213230.1"/>
    <property type="molecule type" value="Genomic_DNA"/>
</dbReference>